<feature type="domain" description="4Fe-4S ferredoxin-type" evidence="7">
    <location>
        <begin position="16"/>
        <end position="46"/>
    </location>
</feature>
<evidence type="ECO:0000256" key="2">
    <source>
        <dbReference type="ARBA" id="ARBA00022723"/>
    </source>
</evidence>
<keyword evidence="3" id="KW-0677">Repeat</keyword>
<dbReference type="Pfam" id="PF13183">
    <property type="entry name" value="Fer4_8"/>
    <property type="match status" value="1"/>
</dbReference>
<proteinExistence type="predicted"/>
<dbReference type="PROSITE" id="PS51379">
    <property type="entry name" value="4FE4S_FER_2"/>
    <property type="match status" value="2"/>
</dbReference>
<keyword evidence="1 6" id="KW-0004">4Fe-4S</keyword>
<evidence type="ECO:0000256" key="3">
    <source>
        <dbReference type="ARBA" id="ARBA00022737"/>
    </source>
</evidence>
<evidence type="ECO:0000259" key="7">
    <source>
        <dbReference type="PROSITE" id="PS51379"/>
    </source>
</evidence>
<gene>
    <name evidence="8" type="ORF">SAMN02745910_00981</name>
</gene>
<sequence length="445" mass="50623">MNKTLQMTEMMERFAKEMDSDELLNCMRCGFCLPSCPTYIESGYKETHSPRGRIALMKAVSDGMIEPDQDVQRSLDLCLGCRACEPVCPSGVKYGHLLEDARYIINQTKKKSFKEKTVRKFVFNELFPHQERISQATGLLHMYQKSGLQKLARKTQLINLLPEQLRTMEKVLPEVPTRKEIRKRPRHLHAVGYAKKRVAFFSGCLMDTMFLKTNQATAELLQLAGCEVIIPSTQVCCGALHGHSGEKDGAKQLAKRNIEAFEKENVDYIITNAGGCGGFLIDYAHLLQDEKEWKKRAQSFVHKLKDISSLLVELDFHKKELALPPQIITYQDSCHLRNVMNIHEEPRKLLRSLTNVSYIEMENAESCCGSAGIYNILESDMSMQILDRKMSSVQKTYCQTVVTTNPGCLLQMKLGIEREGLSDKIRAVHLVDLLKEALEYKKHAL</sequence>
<keyword evidence="6" id="KW-0813">Transport</keyword>
<dbReference type="SUPFAM" id="SSF46548">
    <property type="entry name" value="alpha-helical ferredoxin"/>
    <property type="match status" value="1"/>
</dbReference>
<evidence type="ECO:0000256" key="5">
    <source>
        <dbReference type="ARBA" id="ARBA00023014"/>
    </source>
</evidence>
<dbReference type="InterPro" id="IPR017900">
    <property type="entry name" value="4Fe4S_Fe_S_CS"/>
</dbReference>
<feature type="domain" description="4Fe-4S ferredoxin-type" evidence="7">
    <location>
        <begin position="69"/>
        <end position="92"/>
    </location>
</feature>
<keyword evidence="4 6" id="KW-0408">Iron</keyword>
<dbReference type="InterPro" id="IPR017896">
    <property type="entry name" value="4Fe4S_Fe-S-bd"/>
</dbReference>
<dbReference type="InterPro" id="IPR004017">
    <property type="entry name" value="Cys_rich_dom"/>
</dbReference>
<dbReference type="GeneID" id="93709723"/>
<keyword evidence="2 6" id="KW-0479">Metal-binding</keyword>
<dbReference type="PIRSF" id="PIRSF000139">
    <property type="entry name" value="Glc_ox_4Fe-4S"/>
    <property type="match status" value="1"/>
</dbReference>
<keyword evidence="6" id="KW-0249">Electron transport</keyword>
<organism evidence="8 9">
    <name type="scientific">Priestia endophytica DSM 13796</name>
    <dbReference type="NCBI Taxonomy" id="1121089"/>
    <lineage>
        <taxon>Bacteria</taxon>
        <taxon>Bacillati</taxon>
        <taxon>Bacillota</taxon>
        <taxon>Bacilli</taxon>
        <taxon>Bacillales</taxon>
        <taxon>Bacillaceae</taxon>
        <taxon>Priestia</taxon>
    </lineage>
</organism>
<comment type="catalytic activity">
    <reaction evidence="6">
        <text>glycolate + A = glyoxylate + AH2</text>
        <dbReference type="Rhea" id="RHEA:21264"/>
        <dbReference type="ChEBI" id="CHEBI:13193"/>
        <dbReference type="ChEBI" id="CHEBI:17499"/>
        <dbReference type="ChEBI" id="CHEBI:29805"/>
        <dbReference type="ChEBI" id="CHEBI:36655"/>
        <dbReference type="EC" id="1.1.99.14"/>
    </reaction>
</comment>
<keyword evidence="5 6" id="KW-0411">Iron-sulfur</keyword>
<comment type="function">
    <text evidence="6">Component of a complex that catalyzes the oxidation of glycolate to glyoxylate.</text>
</comment>
<comment type="cofactor">
    <cofactor evidence="6">
        <name>[4Fe-4S] cluster</name>
        <dbReference type="ChEBI" id="CHEBI:49883"/>
    </cofactor>
    <text evidence="6">Binds 2 [4Fe-4S] clusters.</text>
</comment>
<dbReference type="PANTHER" id="PTHR32479:SF17">
    <property type="entry name" value="GLYCOLATE OXIDASE IRON-SULFUR SUBUNIT"/>
    <property type="match status" value="1"/>
</dbReference>
<comment type="catalytic activity">
    <reaction evidence="6">
        <text>(R)-lactate + A = pyruvate + AH2</text>
        <dbReference type="Rhea" id="RHEA:15089"/>
        <dbReference type="ChEBI" id="CHEBI:13193"/>
        <dbReference type="ChEBI" id="CHEBI:15361"/>
        <dbReference type="ChEBI" id="CHEBI:16004"/>
        <dbReference type="ChEBI" id="CHEBI:17499"/>
    </reaction>
</comment>
<evidence type="ECO:0000256" key="6">
    <source>
        <dbReference type="PIRNR" id="PIRNR000139"/>
    </source>
</evidence>
<evidence type="ECO:0000256" key="1">
    <source>
        <dbReference type="ARBA" id="ARBA00022485"/>
    </source>
</evidence>
<evidence type="ECO:0000256" key="4">
    <source>
        <dbReference type="ARBA" id="ARBA00023004"/>
    </source>
</evidence>
<protein>
    <recommendedName>
        <fullName evidence="6">Glycolate oxidase iron-sulfur subunit</fullName>
        <ecNumber evidence="6">1.1.99.14</ecNumber>
    </recommendedName>
</protein>
<keyword evidence="9" id="KW-1185">Reference proteome</keyword>
<evidence type="ECO:0000313" key="9">
    <source>
        <dbReference type="Proteomes" id="UP000182762"/>
    </source>
</evidence>
<dbReference type="RefSeq" id="WP_061803459.1">
    <property type="nucleotide sequence ID" value="NZ_FOXX01000002.1"/>
</dbReference>
<dbReference type="Gene3D" id="1.10.1060.10">
    <property type="entry name" value="Alpha-helical ferredoxin"/>
    <property type="match status" value="1"/>
</dbReference>
<accession>A0A1I5XPB2</accession>
<dbReference type="PROSITE" id="PS00198">
    <property type="entry name" value="4FE4S_FER_1"/>
    <property type="match status" value="1"/>
</dbReference>
<dbReference type="InterPro" id="IPR009051">
    <property type="entry name" value="Helical_ferredxn"/>
</dbReference>
<dbReference type="PANTHER" id="PTHR32479">
    <property type="entry name" value="GLYCOLATE OXIDASE IRON-SULFUR SUBUNIT"/>
    <property type="match status" value="1"/>
</dbReference>
<evidence type="ECO:0000313" key="8">
    <source>
        <dbReference type="EMBL" id="SFQ33779.1"/>
    </source>
</evidence>
<dbReference type="EC" id="1.1.99.14" evidence="6"/>
<dbReference type="Proteomes" id="UP000182762">
    <property type="component" value="Unassembled WGS sequence"/>
</dbReference>
<dbReference type="EMBL" id="FOXX01000002">
    <property type="protein sequence ID" value="SFQ33779.1"/>
    <property type="molecule type" value="Genomic_DNA"/>
</dbReference>
<comment type="caution">
    <text evidence="8">The sequence shown here is derived from an EMBL/GenBank/DDBJ whole genome shotgun (WGS) entry which is preliminary data.</text>
</comment>
<reference evidence="8 9" key="1">
    <citation type="submission" date="2016-10" db="EMBL/GenBank/DDBJ databases">
        <authorList>
            <person name="Varghese N."/>
            <person name="Submissions S."/>
        </authorList>
    </citation>
    <scope>NUCLEOTIDE SEQUENCE [LARGE SCALE GENOMIC DNA]</scope>
    <source>
        <strain evidence="8 9">DSM 13796</strain>
    </source>
</reference>
<name>A0A1I5XPB2_9BACI</name>
<dbReference type="InterPro" id="IPR012257">
    <property type="entry name" value="Glc_ox_4Fe-4S"/>
</dbReference>
<dbReference type="Pfam" id="PF02754">
    <property type="entry name" value="CCG"/>
    <property type="match status" value="2"/>
</dbReference>